<feature type="compositionally biased region" description="Basic and acidic residues" evidence="1">
    <location>
        <begin position="131"/>
        <end position="143"/>
    </location>
</feature>
<evidence type="ECO:0000313" key="2">
    <source>
        <dbReference type="EMBL" id="KAL3780396.1"/>
    </source>
</evidence>
<feature type="compositionally biased region" description="Polar residues" evidence="1">
    <location>
        <begin position="42"/>
        <end position="52"/>
    </location>
</feature>
<feature type="compositionally biased region" description="Acidic residues" evidence="1">
    <location>
        <begin position="218"/>
        <end position="228"/>
    </location>
</feature>
<feature type="compositionally biased region" description="Acidic residues" evidence="1">
    <location>
        <begin position="182"/>
        <end position="211"/>
    </location>
</feature>
<proteinExistence type="predicted"/>
<name>A0ABD3NZB7_9STRA</name>
<sequence>MNASADKEECSQWVKHNLNRQDLASAFNAEGGDRDPALEIDPSNTAEVQSDLSSVEAETSEEEEDDGSSKENDSSSKQTSVDSGSLNTSGATIAIMPNNSAKSSKKQKSASKASEAAAAAVAAVSRLPAVADRRQKESKKSDGSSKGSSKKSSSSKSGGGSESAKKKRKKAQEKLAAVPTQSEDEAEEEEGEEVEQFDSDKDDEDESDESSEASGSESENDEEEEAESPEPSHCHTPCPSTNSASLEPESESESYESTSNQQTLNSMESTRQPSPRESTHCLGRQRLFQSPCPQSLSPSSDHCPPLPSNSRTSLGSKPIPASHRCRQRWRLRQLQANQRVGQERRDNARAIAKERRRISSQRIQRQSLVNREVERRYGFVPDTTQTAFQNAVNLRANSRVDAAHPLPLPMPTNMAFHDLTPGKIVPTNAKTLLGLGSNLSSLPPTRPARVICSAPLTDSDFKLRVFFGGAMDRDVHNSKLFVKSDWTPTDGEVPGWVFARVSKFFCRVRNKFNKKRTISNLLPFQQRLMNQLINDNNLLFPDTDKGLGPCAVIYNQYVQDVLRHLSNKDVYQPNAAAYMACTPEEHGAILREKKSEGEKATLLPSPVPSHDPKAHDIQELLD</sequence>
<comment type="caution">
    <text evidence="2">The sequence shown here is derived from an EMBL/GenBank/DDBJ whole genome shotgun (WGS) entry which is preliminary data.</text>
</comment>
<feature type="compositionally biased region" description="Polar residues" evidence="1">
    <location>
        <begin position="77"/>
        <end position="91"/>
    </location>
</feature>
<feature type="compositionally biased region" description="Low complexity" evidence="1">
    <location>
        <begin position="289"/>
        <end position="300"/>
    </location>
</feature>
<evidence type="ECO:0000256" key="1">
    <source>
        <dbReference type="SAM" id="MobiDB-lite"/>
    </source>
</evidence>
<evidence type="ECO:0000313" key="3">
    <source>
        <dbReference type="Proteomes" id="UP001530400"/>
    </source>
</evidence>
<gene>
    <name evidence="2" type="ORF">ACHAWO_009110</name>
</gene>
<protein>
    <submittedName>
        <fullName evidence="2">Uncharacterized protein</fullName>
    </submittedName>
</protein>
<feature type="compositionally biased region" description="Low complexity" evidence="1">
    <location>
        <begin position="144"/>
        <end position="156"/>
    </location>
</feature>
<feature type="region of interest" description="Disordered" evidence="1">
    <location>
        <begin position="594"/>
        <end position="622"/>
    </location>
</feature>
<feature type="region of interest" description="Disordered" evidence="1">
    <location>
        <begin position="24"/>
        <end position="323"/>
    </location>
</feature>
<feature type="compositionally biased region" description="Basic and acidic residues" evidence="1">
    <location>
        <begin position="610"/>
        <end position="622"/>
    </location>
</feature>
<feature type="compositionally biased region" description="Low complexity" evidence="1">
    <location>
        <begin position="110"/>
        <end position="130"/>
    </location>
</feature>
<accession>A0ABD3NZB7</accession>
<dbReference type="EMBL" id="JALLPJ020000892">
    <property type="protein sequence ID" value="KAL3780396.1"/>
    <property type="molecule type" value="Genomic_DNA"/>
</dbReference>
<reference evidence="2 3" key="1">
    <citation type="submission" date="2024-10" db="EMBL/GenBank/DDBJ databases">
        <title>Updated reference genomes for cyclostephanoid diatoms.</title>
        <authorList>
            <person name="Roberts W.R."/>
            <person name="Alverson A.J."/>
        </authorList>
    </citation>
    <scope>NUCLEOTIDE SEQUENCE [LARGE SCALE GENOMIC DNA]</scope>
    <source>
        <strain evidence="2 3">AJA010-31</strain>
    </source>
</reference>
<dbReference type="AlphaFoldDB" id="A0ABD3NZB7"/>
<feature type="compositionally biased region" description="Polar residues" evidence="1">
    <location>
        <begin position="260"/>
        <end position="276"/>
    </location>
</feature>
<organism evidence="2 3">
    <name type="scientific">Cyclotella atomus</name>
    <dbReference type="NCBI Taxonomy" id="382360"/>
    <lineage>
        <taxon>Eukaryota</taxon>
        <taxon>Sar</taxon>
        <taxon>Stramenopiles</taxon>
        <taxon>Ochrophyta</taxon>
        <taxon>Bacillariophyta</taxon>
        <taxon>Coscinodiscophyceae</taxon>
        <taxon>Thalassiosirophycidae</taxon>
        <taxon>Stephanodiscales</taxon>
        <taxon>Stephanodiscaceae</taxon>
        <taxon>Cyclotella</taxon>
    </lineage>
</organism>
<dbReference type="Proteomes" id="UP001530400">
    <property type="component" value="Unassembled WGS sequence"/>
</dbReference>
<keyword evidence="3" id="KW-1185">Reference proteome</keyword>